<name>A0AAN9TMH8_9HEMI</name>
<keyword evidence="5" id="KW-0221">Differentiation</keyword>
<dbReference type="InterPro" id="IPR046349">
    <property type="entry name" value="C1-like_sf"/>
</dbReference>
<dbReference type="GO" id="GO:0030496">
    <property type="term" value="C:midbody"/>
    <property type="evidence" value="ECO:0007669"/>
    <property type="project" value="TreeGrafter"/>
</dbReference>
<feature type="coiled-coil region" evidence="8">
    <location>
        <begin position="114"/>
        <end position="141"/>
    </location>
</feature>
<dbReference type="GO" id="GO:0051233">
    <property type="term" value="C:spindle midzone"/>
    <property type="evidence" value="ECO:0007669"/>
    <property type="project" value="TreeGrafter"/>
</dbReference>
<dbReference type="GO" id="GO:0005634">
    <property type="term" value="C:nucleus"/>
    <property type="evidence" value="ECO:0007669"/>
    <property type="project" value="TreeGrafter"/>
</dbReference>
<protein>
    <recommendedName>
        <fullName evidence="13">Rac GTPase-activating protein 1</fullName>
    </recommendedName>
</protein>
<dbReference type="CDD" id="cd20821">
    <property type="entry name" value="C1_MgcRacGAP"/>
    <property type="match status" value="1"/>
</dbReference>
<dbReference type="GO" id="GO:0097149">
    <property type="term" value="C:centralspindlin complex"/>
    <property type="evidence" value="ECO:0007669"/>
    <property type="project" value="TreeGrafter"/>
</dbReference>
<dbReference type="SUPFAM" id="SSF57889">
    <property type="entry name" value="Cysteine-rich domain"/>
    <property type="match status" value="1"/>
</dbReference>
<keyword evidence="2" id="KW-0217">Developmental protein</keyword>
<dbReference type="GO" id="GO:0007283">
    <property type="term" value="P:spermatogenesis"/>
    <property type="evidence" value="ECO:0007669"/>
    <property type="project" value="UniProtKB-KW"/>
</dbReference>
<evidence type="ECO:0000313" key="12">
    <source>
        <dbReference type="Proteomes" id="UP001367676"/>
    </source>
</evidence>
<dbReference type="Gene3D" id="3.30.60.20">
    <property type="match status" value="1"/>
</dbReference>
<feature type="domain" description="Rho-GAP" evidence="10">
    <location>
        <begin position="348"/>
        <end position="532"/>
    </location>
</feature>
<keyword evidence="3" id="KW-0479">Metal-binding</keyword>
<keyword evidence="8" id="KW-0175">Coiled coil</keyword>
<dbReference type="PROSITE" id="PS50081">
    <property type="entry name" value="ZF_DAG_PE_2"/>
    <property type="match status" value="1"/>
</dbReference>
<evidence type="ECO:0000259" key="10">
    <source>
        <dbReference type="PROSITE" id="PS50238"/>
    </source>
</evidence>
<dbReference type="InterPro" id="IPR002219">
    <property type="entry name" value="PKC_DAG/PE"/>
</dbReference>
<keyword evidence="12" id="KW-1185">Reference proteome</keyword>
<dbReference type="SUPFAM" id="SSF48350">
    <property type="entry name" value="GTPase activation domain, GAP"/>
    <property type="match status" value="1"/>
</dbReference>
<evidence type="ECO:0000256" key="8">
    <source>
        <dbReference type="SAM" id="Coils"/>
    </source>
</evidence>
<evidence type="ECO:0000256" key="3">
    <source>
        <dbReference type="ARBA" id="ARBA00022723"/>
    </source>
</evidence>
<keyword evidence="4" id="KW-0863">Zinc-finger</keyword>
<proteinExistence type="predicted"/>
<keyword evidence="1" id="KW-0343">GTPase activation</keyword>
<dbReference type="CDD" id="cd04382">
    <property type="entry name" value="RhoGAP_MgcRacGAP"/>
    <property type="match status" value="1"/>
</dbReference>
<keyword evidence="6" id="KW-0862">Zinc</keyword>
<sequence>MCLPVPAIAFMRTAQCGESRLRPASGLSLLKKMSSIDTPANLVVQYDELIRCFAVLMDSSCEKEFFRYVSNQEIVRLKWVETINECKRLKDKLDSAIKDVSVLDSKLISARRWLDAERQQRKRVELERNAYVNQLEEVRRILLNDPRYKLPDEAKEKLSFLSRTTLESNNLCKDTPYDRLNTIAESESLFSCLSDISITRSDNDVDDWRSFNAPKKHRLSCDGDISSTAKKRKSVEDPMTFDLPCINLPQAESVHSSIKEELNRAKLFAEDEGTSYSAVDQINSRSHCFTNKTVIRPEYCLHCSKRIGFGRMMFKCVDCSAISHPECRGKIPLPCVPAGTPNRKGYAGTISDFAPSECPMIPAIVVRCVMEIERRGLTEVGIYRISGTESIVRGLREKFAKGKGVPNLSDVDIHSVCSCMKDFLRSLQDPLIPRNSWNTFANAISSANKNSELRAAIQMLPQANRDTLAFLNLHLQKVASSPECKMSIANLATVFGPTVVGFSCEEAVSALAEAHTANAIMEGLLSLPNSYWNDFISQPLSGQQQTPCLMRRTPSSESLVRKSSRKILASLTPGSRRKFFDTSPTLEKS</sequence>
<dbReference type="SMART" id="SM00324">
    <property type="entry name" value="RhoGAP"/>
    <property type="match status" value="1"/>
</dbReference>
<dbReference type="Pfam" id="PF00620">
    <property type="entry name" value="RhoGAP"/>
    <property type="match status" value="1"/>
</dbReference>
<dbReference type="GO" id="GO:0032154">
    <property type="term" value="C:cleavage furrow"/>
    <property type="evidence" value="ECO:0007669"/>
    <property type="project" value="TreeGrafter"/>
</dbReference>
<dbReference type="GO" id="GO:0008270">
    <property type="term" value="F:zinc ion binding"/>
    <property type="evidence" value="ECO:0007669"/>
    <property type="project" value="UniProtKB-KW"/>
</dbReference>
<dbReference type="PROSITE" id="PS00479">
    <property type="entry name" value="ZF_DAG_PE_1"/>
    <property type="match status" value="1"/>
</dbReference>
<dbReference type="GO" id="GO:0000281">
    <property type="term" value="P:mitotic cytokinesis"/>
    <property type="evidence" value="ECO:0007669"/>
    <property type="project" value="TreeGrafter"/>
</dbReference>
<dbReference type="GO" id="GO:0005096">
    <property type="term" value="F:GTPase activator activity"/>
    <property type="evidence" value="ECO:0007669"/>
    <property type="project" value="UniProtKB-KW"/>
</dbReference>
<dbReference type="InterPro" id="IPR000198">
    <property type="entry name" value="RhoGAP_dom"/>
</dbReference>
<dbReference type="Proteomes" id="UP001367676">
    <property type="component" value="Unassembled WGS sequence"/>
</dbReference>
<dbReference type="GO" id="GO:0007266">
    <property type="term" value="P:Rho protein signal transduction"/>
    <property type="evidence" value="ECO:0007669"/>
    <property type="project" value="TreeGrafter"/>
</dbReference>
<evidence type="ECO:0000256" key="4">
    <source>
        <dbReference type="ARBA" id="ARBA00022771"/>
    </source>
</evidence>
<evidence type="ECO:0000256" key="2">
    <source>
        <dbReference type="ARBA" id="ARBA00022473"/>
    </source>
</evidence>
<dbReference type="EMBL" id="JBBCAQ010000010">
    <property type="protein sequence ID" value="KAK7601402.1"/>
    <property type="molecule type" value="Genomic_DNA"/>
</dbReference>
<dbReference type="PANTHER" id="PTHR46199:SF3">
    <property type="entry name" value="RAC GTPASE-ACTIVATING PROTEIN 1"/>
    <property type="match status" value="1"/>
</dbReference>
<dbReference type="FunFam" id="3.30.60.20:FF:000033">
    <property type="entry name" value="Rac GTPase-activating protein 1"/>
    <property type="match status" value="1"/>
</dbReference>
<evidence type="ECO:0000256" key="7">
    <source>
        <dbReference type="ARBA" id="ARBA00022871"/>
    </source>
</evidence>
<evidence type="ECO:0000256" key="5">
    <source>
        <dbReference type="ARBA" id="ARBA00022782"/>
    </source>
</evidence>
<dbReference type="Pfam" id="PF00130">
    <property type="entry name" value="C1_1"/>
    <property type="match status" value="1"/>
</dbReference>
<dbReference type="AlphaFoldDB" id="A0AAN9TMH8"/>
<organism evidence="11 12">
    <name type="scientific">Parthenolecanium corni</name>
    <dbReference type="NCBI Taxonomy" id="536013"/>
    <lineage>
        <taxon>Eukaryota</taxon>
        <taxon>Metazoa</taxon>
        <taxon>Ecdysozoa</taxon>
        <taxon>Arthropoda</taxon>
        <taxon>Hexapoda</taxon>
        <taxon>Insecta</taxon>
        <taxon>Pterygota</taxon>
        <taxon>Neoptera</taxon>
        <taxon>Paraneoptera</taxon>
        <taxon>Hemiptera</taxon>
        <taxon>Sternorrhyncha</taxon>
        <taxon>Coccoidea</taxon>
        <taxon>Coccidae</taxon>
        <taxon>Parthenolecanium</taxon>
    </lineage>
</organism>
<evidence type="ECO:0000256" key="6">
    <source>
        <dbReference type="ARBA" id="ARBA00022833"/>
    </source>
</evidence>
<reference evidence="11 12" key="1">
    <citation type="submission" date="2024-03" db="EMBL/GenBank/DDBJ databases">
        <title>Adaptation during the transition from Ophiocordyceps entomopathogen to insect associate is accompanied by gene loss and intensified selection.</title>
        <authorList>
            <person name="Ward C.M."/>
            <person name="Onetto C.A."/>
            <person name="Borneman A.R."/>
        </authorList>
    </citation>
    <scope>NUCLEOTIDE SEQUENCE [LARGE SCALE GENOMIC DNA]</scope>
    <source>
        <strain evidence="11">AWRI1</strain>
        <tissue evidence="11">Single Adult Female</tissue>
    </source>
</reference>
<evidence type="ECO:0000259" key="9">
    <source>
        <dbReference type="PROSITE" id="PS50081"/>
    </source>
</evidence>
<evidence type="ECO:0008006" key="13">
    <source>
        <dbReference type="Google" id="ProtNLM"/>
    </source>
</evidence>
<gene>
    <name evidence="11" type="ORF">V9T40_008843</name>
</gene>
<dbReference type="InterPro" id="IPR008936">
    <property type="entry name" value="Rho_GTPase_activation_prot"/>
</dbReference>
<evidence type="ECO:0000313" key="11">
    <source>
        <dbReference type="EMBL" id="KAK7601402.1"/>
    </source>
</evidence>
<dbReference type="GO" id="GO:0051256">
    <property type="term" value="P:mitotic spindle midzone assembly"/>
    <property type="evidence" value="ECO:0007669"/>
    <property type="project" value="TreeGrafter"/>
</dbReference>
<accession>A0AAN9TMH8</accession>
<comment type="caution">
    <text evidence="11">The sequence shown here is derived from an EMBL/GenBank/DDBJ whole genome shotgun (WGS) entry which is preliminary data.</text>
</comment>
<dbReference type="GO" id="GO:0030154">
    <property type="term" value="P:cell differentiation"/>
    <property type="evidence" value="ECO:0007669"/>
    <property type="project" value="UniProtKB-KW"/>
</dbReference>
<keyword evidence="7" id="KW-0744">Spermatogenesis</keyword>
<evidence type="ECO:0000256" key="1">
    <source>
        <dbReference type="ARBA" id="ARBA00022468"/>
    </source>
</evidence>
<dbReference type="Gene3D" id="1.10.555.10">
    <property type="entry name" value="Rho GTPase activation protein"/>
    <property type="match status" value="1"/>
</dbReference>
<dbReference type="PANTHER" id="PTHR46199">
    <property type="entry name" value="RAC GTPASE-ACTIVATING PROTEIN 1"/>
    <property type="match status" value="1"/>
</dbReference>
<feature type="domain" description="Phorbol-ester/DAG-type" evidence="9">
    <location>
        <begin position="286"/>
        <end position="335"/>
    </location>
</feature>
<dbReference type="PROSITE" id="PS50238">
    <property type="entry name" value="RHOGAP"/>
    <property type="match status" value="1"/>
</dbReference>